<evidence type="ECO:0000256" key="2">
    <source>
        <dbReference type="ARBA" id="ARBA00004286"/>
    </source>
</evidence>
<dbReference type="SUPFAM" id="SSF82199">
    <property type="entry name" value="SET domain"/>
    <property type="match status" value="1"/>
</dbReference>
<keyword evidence="10" id="KW-0805">Transcription regulation</keyword>
<organism evidence="15 16">
    <name type="scientific">Cichlidogyrus casuarinus</name>
    <dbReference type="NCBI Taxonomy" id="1844966"/>
    <lineage>
        <taxon>Eukaryota</taxon>
        <taxon>Metazoa</taxon>
        <taxon>Spiralia</taxon>
        <taxon>Lophotrochozoa</taxon>
        <taxon>Platyhelminthes</taxon>
        <taxon>Monogenea</taxon>
        <taxon>Monopisthocotylea</taxon>
        <taxon>Dactylogyridea</taxon>
        <taxon>Ancyrocephalidae</taxon>
        <taxon>Cichlidogyrus</taxon>
    </lineage>
</organism>
<name>A0ABD2PR31_9PLAT</name>
<dbReference type="InterPro" id="IPR001214">
    <property type="entry name" value="SET_dom"/>
</dbReference>
<sequence>MNWKELSEADDYASMLTVDAYLGFSTHKMTDFKVRLPERSKKKCKNIILNFKKDLNYEKAYSKLVEDGRYLTESLRQDPRFKLHIFRYLLLFDSRSGIEIRPCWRYASENHVGAAIFSTKEWDKGSKITTLIGCIAEMNLKEELGFLKYQKNDFSVMYSSRKNCSQLWLGPASFVNHDCKPNCKFTINCDGDARMSLEVKNPIKKGDEIYIYYGNHFFDVNNSICECFTCELLGQGFFSPDKARVLASPPKEAEPPAPRFLRKRANTLNDISKFNHALAPTAAALNGLLLKGSSTGVAVRVTSKAYSLRHTNSRLDRVKAQIYKETIDASAKSEQVSKCQKRRSLALNVESPTKQEVISIPSNDSVSMTERQSTSMPPPFQSPCPSNLDVVCVEDALTKPPKLRPAILTLAIAPEEDPLTEPQSALPEMDTCVKKRCHYEDSCLFREGNLLPPAGSFSKKARLQDTEPKPPRLPVPERCSVRRSLRQEERPPSIASSSTLSTQEAEAVSPPTLAQESELEEQEKGPPLKLARSRSLDDISARIECVFCFDRFRWPTQPPRISFWGYNDKPDDECSSPTAPGLLNENDSERTTSMRGDFNDMAPCSLDQGSSSPKTFLATAHAQHFNSPLSEVTATMPPFLRPVEEGELKPPKLVAEANNLMRSSSTHSRYSAPPVYEKRKSCSIFNSSNGNVALSNQSISSASTEETIRLTLTLKKSHSGGYYCVDSCQ</sequence>
<evidence type="ECO:0000256" key="4">
    <source>
        <dbReference type="ARBA" id="ARBA00022454"/>
    </source>
</evidence>
<keyword evidence="5" id="KW-0678">Repressor</keyword>
<evidence type="ECO:0000256" key="8">
    <source>
        <dbReference type="ARBA" id="ARBA00022691"/>
    </source>
</evidence>
<proteinExistence type="predicted"/>
<dbReference type="AlphaFoldDB" id="A0ABD2PR31"/>
<dbReference type="InterPro" id="IPR046341">
    <property type="entry name" value="SET_dom_sf"/>
</dbReference>
<accession>A0ABD2PR31</accession>
<evidence type="ECO:0000256" key="6">
    <source>
        <dbReference type="ARBA" id="ARBA00022603"/>
    </source>
</evidence>
<dbReference type="InterPro" id="IPR039977">
    <property type="entry name" value="Suv4-20/Set9"/>
</dbReference>
<feature type="region of interest" description="Disordered" evidence="13">
    <location>
        <begin position="572"/>
        <end position="594"/>
    </location>
</feature>
<keyword evidence="6" id="KW-0489">Methyltransferase</keyword>
<evidence type="ECO:0000259" key="14">
    <source>
        <dbReference type="PROSITE" id="PS50280"/>
    </source>
</evidence>
<evidence type="ECO:0000256" key="5">
    <source>
        <dbReference type="ARBA" id="ARBA00022491"/>
    </source>
</evidence>
<feature type="compositionally biased region" description="Polar residues" evidence="13">
    <location>
        <begin position="494"/>
        <end position="504"/>
    </location>
</feature>
<dbReference type="Gene3D" id="1.10.10.1700">
    <property type="entry name" value="Histone-lysine N-methyltransferase"/>
    <property type="match status" value="1"/>
</dbReference>
<evidence type="ECO:0000256" key="12">
    <source>
        <dbReference type="ARBA" id="ARBA00023242"/>
    </source>
</evidence>
<keyword evidence="8" id="KW-0949">S-adenosyl-L-methionine</keyword>
<dbReference type="InterPro" id="IPR041938">
    <property type="entry name" value="Hist-Lys_N-MTase_N"/>
</dbReference>
<gene>
    <name evidence="15" type="ORF">Ciccas_011972</name>
</gene>
<feature type="domain" description="SET" evidence="14">
    <location>
        <begin position="96"/>
        <end position="214"/>
    </location>
</feature>
<evidence type="ECO:0000256" key="1">
    <source>
        <dbReference type="ARBA" id="ARBA00004123"/>
    </source>
</evidence>
<dbReference type="Proteomes" id="UP001626550">
    <property type="component" value="Unassembled WGS sequence"/>
</dbReference>
<protein>
    <recommendedName>
        <fullName evidence="3">[histone H4]-N-methyl-L-lysine(20) N-methyltransferase</fullName>
        <ecNumber evidence="3">2.1.1.362</ecNumber>
    </recommendedName>
</protein>
<dbReference type="Gene3D" id="2.170.270.10">
    <property type="entry name" value="SET domain"/>
    <property type="match status" value="1"/>
</dbReference>
<dbReference type="EC" id="2.1.1.362" evidence="3"/>
<evidence type="ECO:0000256" key="10">
    <source>
        <dbReference type="ARBA" id="ARBA00023015"/>
    </source>
</evidence>
<feature type="region of interest" description="Disordered" evidence="13">
    <location>
        <begin position="455"/>
        <end position="533"/>
    </location>
</feature>
<keyword evidence="4" id="KW-0158">Chromosome</keyword>
<reference evidence="15 16" key="1">
    <citation type="submission" date="2024-11" db="EMBL/GenBank/DDBJ databases">
        <title>Adaptive evolution of stress response genes in parasites aligns with host niche diversity.</title>
        <authorList>
            <person name="Hahn C."/>
            <person name="Resl P."/>
        </authorList>
    </citation>
    <scope>NUCLEOTIDE SEQUENCE [LARGE SCALE GENOMIC DNA]</scope>
    <source>
        <strain evidence="15">EGGRZ-B1_66</strain>
        <tissue evidence="15">Body</tissue>
    </source>
</reference>
<evidence type="ECO:0000313" key="16">
    <source>
        <dbReference type="Proteomes" id="UP001626550"/>
    </source>
</evidence>
<dbReference type="GO" id="GO:0005694">
    <property type="term" value="C:chromosome"/>
    <property type="evidence" value="ECO:0007669"/>
    <property type="project" value="UniProtKB-SubCell"/>
</dbReference>
<evidence type="ECO:0000256" key="3">
    <source>
        <dbReference type="ARBA" id="ARBA00012188"/>
    </source>
</evidence>
<dbReference type="GO" id="GO:0005634">
    <property type="term" value="C:nucleus"/>
    <property type="evidence" value="ECO:0007669"/>
    <property type="project" value="UniProtKB-SubCell"/>
</dbReference>
<dbReference type="Pfam" id="PF00856">
    <property type="entry name" value="SET"/>
    <property type="match status" value="1"/>
</dbReference>
<dbReference type="PANTHER" id="PTHR12977">
    <property type="entry name" value="SUPPRESSOR OF VARIEGATION 4-20-RELATED"/>
    <property type="match status" value="1"/>
</dbReference>
<keyword evidence="11" id="KW-0804">Transcription</keyword>
<dbReference type="InterPro" id="IPR025790">
    <property type="entry name" value="Suv4-20_animal"/>
</dbReference>
<dbReference type="PANTHER" id="PTHR12977:SF4">
    <property type="entry name" value="HISTONE-LYSINE N-METHYLTRANSFERASE KMT5B"/>
    <property type="match status" value="1"/>
</dbReference>
<keyword evidence="7" id="KW-0808">Transferase</keyword>
<dbReference type="EMBL" id="JBJKFK010003868">
    <property type="protein sequence ID" value="KAL3309483.1"/>
    <property type="molecule type" value="Genomic_DNA"/>
</dbReference>
<evidence type="ECO:0000256" key="13">
    <source>
        <dbReference type="SAM" id="MobiDB-lite"/>
    </source>
</evidence>
<keyword evidence="16" id="KW-1185">Reference proteome</keyword>
<keyword evidence="12" id="KW-0539">Nucleus</keyword>
<dbReference type="CDD" id="cd10524">
    <property type="entry name" value="SET_Suv4-20-like"/>
    <property type="match status" value="1"/>
</dbReference>
<evidence type="ECO:0000313" key="15">
    <source>
        <dbReference type="EMBL" id="KAL3309483.1"/>
    </source>
</evidence>
<comment type="subcellular location">
    <subcellularLocation>
        <location evidence="2">Chromosome</location>
    </subcellularLocation>
    <subcellularLocation>
        <location evidence="1">Nucleus</location>
    </subcellularLocation>
</comment>
<evidence type="ECO:0000256" key="11">
    <source>
        <dbReference type="ARBA" id="ARBA00023163"/>
    </source>
</evidence>
<evidence type="ECO:0000256" key="7">
    <source>
        <dbReference type="ARBA" id="ARBA00022679"/>
    </source>
</evidence>
<dbReference type="GO" id="GO:0140941">
    <property type="term" value="F:histone H4K20me methyltransferase activity"/>
    <property type="evidence" value="ECO:0007669"/>
    <property type="project" value="UniProtKB-EC"/>
</dbReference>
<keyword evidence="9" id="KW-0156">Chromatin regulator</keyword>
<dbReference type="SMART" id="SM00317">
    <property type="entry name" value="SET"/>
    <property type="match status" value="1"/>
</dbReference>
<dbReference type="PROSITE" id="PS50280">
    <property type="entry name" value="SET"/>
    <property type="match status" value="1"/>
</dbReference>
<evidence type="ECO:0000256" key="9">
    <source>
        <dbReference type="ARBA" id="ARBA00022853"/>
    </source>
</evidence>
<comment type="caution">
    <text evidence="15">The sequence shown here is derived from an EMBL/GenBank/DDBJ whole genome shotgun (WGS) entry which is preliminary data.</text>
</comment>
<dbReference type="PROSITE" id="PS51570">
    <property type="entry name" value="SAM_MT43_SUVAR420_2"/>
    <property type="match status" value="1"/>
</dbReference>
<dbReference type="GO" id="GO:0032259">
    <property type="term" value="P:methylation"/>
    <property type="evidence" value="ECO:0007669"/>
    <property type="project" value="UniProtKB-KW"/>
</dbReference>